<evidence type="ECO:0000259" key="1">
    <source>
        <dbReference type="Pfam" id="PF11823"/>
    </source>
</evidence>
<proteinExistence type="predicted"/>
<gene>
    <name evidence="2" type="ORF">MNBD_NITROSPINAE01-948</name>
</gene>
<evidence type="ECO:0000313" key="2">
    <source>
        <dbReference type="EMBL" id="VAX22438.1"/>
    </source>
</evidence>
<dbReference type="EMBL" id="UOGC01000137">
    <property type="protein sequence ID" value="VAX22438.1"/>
    <property type="molecule type" value="Genomic_DNA"/>
</dbReference>
<sequence length="86" mass="9936">MSSVTEKLLAVFISTHETLRAERMFKEAKTRVRATIKPRKISSNCQMAITFSPDKIKDIRKTVKANNLKLVGYYKKDEAGEWMEIN</sequence>
<reference evidence="2" key="1">
    <citation type="submission" date="2018-06" db="EMBL/GenBank/DDBJ databases">
        <authorList>
            <person name="Zhirakovskaya E."/>
        </authorList>
    </citation>
    <scope>NUCLEOTIDE SEQUENCE</scope>
</reference>
<feature type="domain" description="Putative Se/S carrier protein-like" evidence="1">
    <location>
        <begin position="8"/>
        <end position="74"/>
    </location>
</feature>
<dbReference type="Pfam" id="PF11823">
    <property type="entry name" value="Se_S_carrier"/>
    <property type="match status" value="1"/>
</dbReference>
<accession>A0A3B1CES1</accession>
<name>A0A3B1CES1_9ZZZZ</name>
<protein>
    <recommendedName>
        <fullName evidence="1">Putative Se/S carrier protein-like domain-containing protein</fullName>
    </recommendedName>
</protein>
<organism evidence="2">
    <name type="scientific">hydrothermal vent metagenome</name>
    <dbReference type="NCBI Taxonomy" id="652676"/>
    <lineage>
        <taxon>unclassified sequences</taxon>
        <taxon>metagenomes</taxon>
        <taxon>ecological metagenomes</taxon>
    </lineage>
</organism>
<dbReference type="AlphaFoldDB" id="A0A3B1CES1"/>
<dbReference type="InterPro" id="IPR021778">
    <property type="entry name" value="Se/S_carrier-like"/>
</dbReference>